<dbReference type="InterPro" id="IPR036179">
    <property type="entry name" value="Ig-like_dom_sf"/>
</dbReference>
<evidence type="ECO:0000256" key="1">
    <source>
        <dbReference type="ARBA" id="ARBA00022729"/>
    </source>
</evidence>
<accession>A0ABI0P1D5</accession>
<evidence type="ECO:0000256" key="5">
    <source>
        <dbReference type="ARBA" id="ARBA00023319"/>
    </source>
</evidence>
<evidence type="ECO:0000259" key="7">
    <source>
        <dbReference type="PROSITE" id="PS50835"/>
    </source>
</evidence>
<organism evidence="8 9">
    <name type="scientific">Bos taurus</name>
    <name type="common">Bovine</name>
    <dbReference type="NCBI Taxonomy" id="9913"/>
    <lineage>
        <taxon>Eukaryota</taxon>
        <taxon>Metazoa</taxon>
        <taxon>Chordata</taxon>
        <taxon>Craniata</taxon>
        <taxon>Vertebrata</taxon>
        <taxon>Euteleostomi</taxon>
        <taxon>Mammalia</taxon>
        <taxon>Eutheria</taxon>
        <taxon>Laurasiatheria</taxon>
        <taxon>Artiodactyla</taxon>
        <taxon>Ruminantia</taxon>
        <taxon>Pecora</taxon>
        <taxon>Bovidae</taxon>
        <taxon>Bovinae</taxon>
        <taxon>Bos</taxon>
    </lineage>
</organism>
<dbReference type="PANTHER" id="PTHR19343">
    <property type="entry name" value="T CELL RECEPTOR ALPHA VARIABLE 1-2"/>
    <property type="match status" value="1"/>
</dbReference>
<dbReference type="InterPro" id="IPR013783">
    <property type="entry name" value="Ig-like_fold"/>
</dbReference>
<dbReference type="SUPFAM" id="SSF48726">
    <property type="entry name" value="Immunoglobulin"/>
    <property type="match status" value="1"/>
</dbReference>
<evidence type="ECO:0000256" key="3">
    <source>
        <dbReference type="ARBA" id="ARBA00023130"/>
    </source>
</evidence>
<dbReference type="InterPro" id="IPR051006">
    <property type="entry name" value="TCR_variable_domain"/>
</dbReference>
<dbReference type="InterPro" id="IPR013106">
    <property type="entry name" value="Ig_V-set"/>
</dbReference>
<keyword evidence="6" id="KW-1279">T cell receptor</keyword>
<dbReference type="Ensembl" id="ENSBTAT00000140863.1">
    <property type="protein sequence ID" value="ENSBTAP00000104788.1"/>
    <property type="gene ID" value="ENSBTAG00000077352.1"/>
</dbReference>
<name>A0ABI0P1D5_BOVIN</name>
<proteinExistence type="predicted"/>
<evidence type="ECO:0000256" key="2">
    <source>
        <dbReference type="ARBA" id="ARBA00022859"/>
    </source>
</evidence>
<dbReference type="SMART" id="SM00406">
    <property type="entry name" value="IGv"/>
    <property type="match status" value="1"/>
</dbReference>
<keyword evidence="2" id="KW-0391">Immunity</keyword>
<evidence type="ECO:0000313" key="9">
    <source>
        <dbReference type="Proteomes" id="UP000009136"/>
    </source>
</evidence>
<dbReference type="InterPro" id="IPR003599">
    <property type="entry name" value="Ig_sub"/>
</dbReference>
<dbReference type="Proteomes" id="UP000009136">
    <property type="component" value="Chromosome 10"/>
</dbReference>
<evidence type="ECO:0000256" key="6">
    <source>
        <dbReference type="ARBA" id="ARBA00043266"/>
    </source>
</evidence>
<dbReference type="Pfam" id="PF07686">
    <property type="entry name" value="V-set"/>
    <property type="match status" value="1"/>
</dbReference>
<reference evidence="8" key="3">
    <citation type="submission" date="2025-09" db="UniProtKB">
        <authorList>
            <consortium name="Ensembl"/>
        </authorList>
    </citation>
    <scope>IDENTIFICATION</scope>
    <source>
        <strain evidence="8">Hereford</strain>
    </source>
</reference>
<keyword evidence="4" id="KW-0675">Receptor</keyword>
<reference evidence="8" key="2">
    <citation type="submission" date="2025-08" db="UniProtKB">
        <authorList>
            <consortium name="Ensembl"/>
        </authorList>
    </citation>
    <scope>IDENTIFICATION</scope>
    <source>
        <strain evidence="8">Hereford</strain>
    </source>
</reference>
<dbReference type="Gene3D" id="2.60.40.10">
    <property type="entry name" value="Immunoglobulins"/>
    <property type="match status" value="1"/>
</dbReference>
<dbReference type="SMART" id="SM00409">
    <property type="entry name" value="IG"/>
    <property type="match status" value="1"/>
</dbReference>
<keyword evidence="9" id="KW-1185">Reference proteome</keyword>
<evidence type="ECO:0000256" key="4">
    <source>
        <dbReference type="ARBA" id="ARBA00023170"/>
    </source>
</evidence>
<keyword evidence="1" id="KW-0732">Signal</keyword>
<keyword evidence="3" id="KW-1064">Adaptive immunity</keyword>
<feature type="domain" description="Ig-like" evidence="7">
    <location>
        <begin position="2"/>
        <end position="80"/>
    </location>
</feature>
<dbReference type="PROSITE" id="PS50835">
    <property type="entry name" value="IG_LIKE"/>
    <property type="match status" value="1"/>
</dbReference>
<reference evidence="8" key="1">
    <citation type="submission" date="2018-03" db="EMBL/GenBank/DDBJ databases">
        <title>ARS-UCD1.2.</title>
        <authorList>
            <person name="Rosen B.D."/>
            <person name="Bickhart D.M."/>
            <person name="Koren S."/>
            <person name="Schnabel R.D."/>
            <person name="Hall R."/>
            <person name="Zimin A."/>
            <person name="Dreischer C."/>
            <person name="Schultheiss S."/>
            <person name="Schroeder S.G."/>
            <person name="Elsik C.G."/>
            <person name="Couldrey C."/>
            <person name="Liu G.E."/>
            <person name="Van Tassell C.P."/>
            <person name="Phillippy A.M."/>
            <person name="Smith T.P.L."/>
            <person name="Medrano J.F."/>
        </authorList>
    </citation>
    <scope>NUCLEOTIDE SEQUENCE [LARGE SCALE GENOMIC DNA]</scope>
    <source>
        <strain evidence="8">Hereford</strain>
    </source>
</reference>
<sequence length="95" mass="10600">GNEVEQSPSTLSVQEGNSSVITCTYTDTASDYFPWYKQEPGKGPQLLIRLTVLLNKTTKHLSLHIATIQPGDKAVYFCAARTQCFPGPHYLYSYL</sequence>
<dbReference type="PANTHER" id="PTHR19343:SF14">
    <property type="entry name" value="IG-LIKE DOMAIN-CONTAINING PROTEIN-RELATED"/>
    <property type="match status" value="1"/>
</dbReference>
<evidence type="ECO:0000313" key="8">
    <source>
        <dbReference type="Ensembl" id="ENSBTAP00000104788.1"/>
    </source>
</evidence>
<dbReference type="GeneTree" id="ENSGT00940000159469"/>
<keyword evidence="5" id="KW-0393">Immunoglobulin domain</keyword>
<protein>
    <recommendedName>
        <fullName evidence="7">Ig-like domain-containing protein</fullName>
    </recommendedName>
</protein>
<dbReference type="InterPro" id="IPR007110">
    <property type="entry name" value="Ig-like_dom"/>
</dbReference>